<keyword evidence="11" id="KW-0067">ATP-binding</keyword>
<accession>A0A7X2MZ09</accession>
<dbReference type="InterPro" id="IPR005467">
    <property type="entry name" value="His_kinase_dom"/>
</dbReference>
<evidence type="ECO:0000256" key="3">
    <source>
        <dbReference type="ARBA" id="ARBA00004236"/>
    </source>
</evidence>
<evidence type="ECO:0000256" key="13">
    <source>
        <dbReference type="ARBA" id="ARBA00023012"/>
    </source>
</evidence>
<keyword evidence="14 16" id="KW-0472">Membrane</keyword>
<dbReference type="InterPro" id="IPR003594">
    <property type="entry name" value="HATPase_dom"/>
</dbReference>
<dbReference type="GO" id="GO:0005524">
    <property type="term" value="F:ATP binding"/>
    <property type="evidence" value="ECO:0007669"/>
    <property type="project" value="UniProtKB-KW"/>
</dbReference>
<dbReference type="PANTHER" id="PTHR45528">
    <property type="entry name" value="SENSOR HISTIDINE KINASE CPXA"/>
    <property type="match status" value="1"/>
</dbReference>
<evidence type="ECO:0000259" key="17">
    <source>
        <dbReference type="PROSITE" id="PS50109"/>
    </source>
</evidence>
<evidence type="ECO:0000256" key="7">
    <source>
        <dbReference type="ARBA" id="ARBA00022679"/>
    </source>
</evidence>
<dbReference type="AlphaFoldDB" id="A0A7X2MZ09"/>
<comment type="catalytic activity">
    <reaction evidence="1">
        <text>ATP + protein L-histidine = ADP + protein N-phospho-L-histidine.</text>
        <dbReference type="EC" id="2.7.13.3"/>
    </reaction>
</comment>
<dbReference type="Pfam" id="PF00672">
    <property type="entry name" value="HAMP"/>
    <property type="match status" value="1"/>
</dbReference>
<dbReference type="Pfam" id="PF00512">
    <property type="entry name" value="HisKA"/>
    <property type="match status" value="1"/>
</dbReference>
<dbReference type="Gene3D" id="6.10.340.10">
    <property type="match status" value="1"/>
</dbReference>
<reference evidence="19 20" key="1">
    <citation type="submission" date="2019-08" db="EMBL/GenBank/DDBJ databases">
        <title>In-depth cultivation of the pig gut microbiome towards novel bacterial diversity and tailored functional studies.</title>
        <authorList>
            <person name="Wylensek D."/>
            <person name="Hitch T.C.A."/>
            <person name="Clavel T."/>
        </authorList>
    </citation>
    <scope>NUCLEOTIDE SEQUENCE [LARGE SCALE GENOMIC DNA]</scope>
    <source>
        <strain evidence="19 20">WCA-383-APC-5B</strain>
    </source>
</reference>
<evidence type="ECO:0000256" key="8">
    <source>
        <dbReference type="ARBA" id="ARBA00022692"/>
    </source>
</evidence>
<dbReference type="CDD" id="cd06225">
    <property type="entry name" value="HAMP"/>
    <property type="match status" value="1"/>
</dbReference>
<dbReference type="Gene3D" id="3.30.565.10">
    <property type="entry name" value="Histidine kinase-like ATPase, C-terminal domain"/>
    <property type="match status" value="1"/>
</dbReference>
<evidence type="ECO:0000256" key="4">
    <source>
        <dbReference type="ARBA" id="ARBA00012438"/>
    </source>
</evidence>
<dbReference type="GO" id="GO:0005886">
    <property type="term" value="C:plasma membrane"/>
    <property type="evidence" value="ECO:0007669"/>
    <property type="project" value="UniProtKB-SubCell"/>
</dbReference>
<feature type="coiled-coil region" evidence="15">
    <location>
        <begin position="259"/>
        <end position="292"/>
    </location>
</feature>
<evidence type="ECO:0000256" key="16">
    <source>
        <dbReference type="SAM" id="Phobius"/>
    </source>
</evidence>
<dbReference type="GO" id="GO:0000155">
    <property type="term" value="F:phosphorelay sensor kinase activity"/>
    <property type="evidence" value="ECO:0007669"/>
    <property type="project" value="InterPro"/>
</dbReference>
<organism evidence="19 20">
    <name type="scientific">Inconstantimicrobium porci</name>
    <dbReference type="NCBI Taxonomy" id="2652291"/>
    <lineage>
        <taxon>Bacteria</taxon>
        <taxon>Bacillati</taxon>
        <taxon>Bacillota</taxon>
        <taxon>Clostridia</taxon>
        <taxon>Eubacteriales</taxon>
        <taxon>Clostridiaceae</taxon>
        <taxon>Inconstantimicrobium</taxon>
    </lineage>
</organism>
<feature type="transmembrane region" description="Helical" evidence="16">
    <location>
        <begin position="203"/>
        <end position="225"/>
    </location>
</feature>
<keyword evidence="10 19" id="KW-0418">Kinase</keyword>
<dbReference type="PANTHER" id="PTHR45528:SF8">
    <property type="entry name" value="HISTIDINE KINASE"/>
    <property type="match status" value="1"/>
</dbReference>
<evidence type="ECO:0000256" key="14">
    <source>
        <dbReference type="ARBA" id="ARBA00023136"/>
    </source>
</evidence>
<evidence type="ECO:0000256" key="9">
    <source>
        <dbReference type="ARBA" id="ARBA00022741"/>
    </source>
</evidence>
<dbReference type="SUPFAM" id="SSF47384">
    <property type="entry name" value="Homodimeric domain of signal transducing histidine kinase"/>
    <property type="match status" value="1"/>
</dbReference>
<name>A0A7X2MZ09_9CLOT</name>
<dbReference type="PRINTS" id="PR00344">
    <property type="entry name" value="BCTRLSENSOR"/>
</dbReference>
<evidence type="ECO:0000256" key="1">
    <source>
        <dbReference type="ARBA" id="ARBA00000085"/>
    </source>
</evidence>
<evidence type="ECO:0000313" key="19">
    <source>
        <dbReference type="EMBL" id="MSR91717.1"/>
    </source>
</evidence>
<evidence type="ECO:0000256" key="5">
    <source>
        <dbReference type="ARBA" id="ARBA00022475"/>
    </source>
</evidence>
<protein>
    <recommendedName>
        <fullName evidence="4">histidine kinase</fullName>
        <ecNumber evidence="4">2.7.13.3</ecNumber>
    </recommendedName>
</protein>
<feature type="transmembrane region" description="Helical" evidence="16">
    <location>
        <begin position="38"/>
        <end position="59"/>
    </location>
</feature>
<evidence type="ECO:0000256" key="12">
    <source>
        <dbReference type="ARBA" id="ARBA00022989"/>
    </source>
</evidence>
<keyword evidence="6" id="KW-0597">Phosphoprotein</keyword>
<dbReference type="Pfam" id="PF02518">
    <property type="entry name" value="HATPase_c"/>
    <property type="match status" value="1"/>
</dbReference>
<evidence type="ECO:0000256" key="11">
    <source>
        <dbReference type="ARBA" id="ARBA00022840"/>
    </source>
</evidence>
<dbReference type="SMART" id="SM00304">
    <property type="entry name" value="HAMP"/>
    <property type="match status" value="1"/>
</dbReference>
<keyword evidence="9" id="KW-0547">Nucleotide-binding</keyword>
<feature type="domain" description="Histidine kinase" evidence="17">
    <location>
        <begin position="296"/>
        <end position="513"/>
    </location>
</feature>
<dbReference type="PROSITE" id="PS50885">
    <property type="entry name" value="HAMP"/>
    <property type="match status" value="1"/>
</dbReference>
<evidence type="ECO:0000259" key="18">
    <source>
        <dbReference type="PROSITE" id="PS50885"/>
    </source>
</evidence>
<dbReference type="Proteomes" id="UP000460287">
    <property type="component" value="Unassembled WGS sequence"/>
</dbReference>
<dbReference type="SUPFAM" id="SSF158472">
    <property type="entry name" value="HAMP domain-like"/>
    <property type="match status" value="1"/>
</dbReference>
<evidence type="ECO:0000256" key="6">
    <source>
        <dbReference type="ARBA" id="ARBA00022553"/>
    </source>
</evidence>
<dbReference type="FunFam" id="1.10.287.130:FF:000008">
    <property type="entry name" value="Two-component sensor histidine kinase"/>
    <property type="match status" value="1"/>
</dbReference>
<proteinExistence type="predicted"/>
<evidence type="ECO:0000256" key="10">
    <source>
        <dbReference type="ARBA" id="ARBA00022777"/>
    </source>
</evidence>
<dbReference type="InterPro" id="IPR003661">
    <property type="entry name" value="HisK_dim/P_dom"/>
</dbReference>
<dbReference type="InterPro" id="IPR050398">
    <property type="entry name" value="HssS/ArlS-like"/>
</dbReference>
<keyword evidence="20" id="KW-1185">Reference proteome</keyword>
<dbReference type="CDD" id="cd00082">
    <property type="entry name" value="HisKA"/>
    <property type="match status" value="1"/>
</dbReference>
<evidence type="ECO:0000313" key="20">
    <source>
        <dbReference type="Proteomes" id="UP000460287"/>
    </source>
</evidence>
<dbReference type="SMART" id="SM00387">
    <property type="entry name" value="HATPase_c"/>
    <property type="match status" value="1"/>
</dbReference>
<dbReference type="RefSeq" id="WP_154531611.1">
    <property type="nucleotide sequence ID" value="NZ_VULX01000014.1"/>
</dbReference>
<keyword evidence="7" id="KW-0808">Transferase</keyword>
<dbReference type="SUPFAM" id="SSF55874">
    <property type="entry name" value="ATPase domain of HSP90 chaperone/DNA topoisomerase II/histidine kinase"/>
    <property type="match status" value="1"/>
</dbReference>
<evidence type="ECO:0000256" key="15">
    <source>
        <dbReference type="SAM" id="Coils"/>
    </source>
</evidence>
<dbReference type="InterPro" id="IPR036097">
    <property type="entry name" value="HisK_dim/P_sf"/>
</dbReference>
<dbReference type="FunFam" id="3.30.565.10:FF:000006">
    <property type="entry name" value="Sensor histidine kinase WalK"/>
    <property type="match status" value="1"/>
</dbReference>
<keyword evidence="13" id="KW-0902">Two-component regulatory system</keyword>
<sequence length="513" mass="59731">MKNKIAQQSLVKRLWNKRIMAPIRLVVKMTKRNMDKNIRFAIIVVFGICLFFAGVTFMISNTIFGHNQYRTVTIVDRTAIANMKKSFENSYSSYTKNKFSSIKSNDMNSIIMNMDLVGNRRIAVTDFDGNVLYKYGNIPEPQIDISKMMKISEKTCDEDKISRRYFANFSKEELVSFSNIKFNNQPAIVFYFADAEVTNKDEYYNSGISMFSVMIAVIVFAMSFLKLTRDKMKYLNDISIGLSTIADGNLNYRINELGNDEISKIAKNINNMAREIERRMQQERRAEKTKNDLITNVSHDLRTPLTSVMGYLGLIKERKYTDMNQMEEYINIAFVKSQKIKVLMEDLFEYTKLSNNMITLKKQKIDINEFISQLIEEYIPVFVENNLNVVRNIDKNIFVNIDVDKMLRVFENMFSNAVKYASKPCDFEIGIRDKDKKVLITFANRSEFIPKEKIDRLFDRFYRVDDSRNSVKATGSGLGLAISKHIVELHKGKIWAEYINDKIIFIIELNKIK</sequence>
<dbReference type="EC" id="2.7.13.3" evidence="4"/>
<comment type="caution">
    <text evidence="19">The sequence shown here is derived from an EMBL/GenBank/DDBJ whole genome shotgun (WGS) entry which is preliminary data.</text>
</comment>
<feature type="domain" description="HAMP" evidence="18">
    <location>
        <begin position="229"/>
        <end position="281"/>
    </location>
</feature>
<dbReference type="PROSITE" id="PS50109">
    <property type="entry name" value="HIS_KIN"/>
    <property type="match status" value="1"/>
</dbReference>
<dbReference type="EMBL" id="VULX01000014">
    <property type="protein sequence ID" value="MSR91717.1"/>
    <property type="molecule type" value="Genomic_DNA"/>
</dbReference>
<dbReference type="InterPro" id="IPR003660">
    <property type="entry name" value="HAMP_dom"/>
</dbReference>
<keyword evidence="8 16" id="KW-0812">Transmembrane</keyword>
<dbReference type="InterPro" id="IPR036890">
    <property type="entry name" value="HATPase_C_sf"/>
</dbReference>
<dbReference type="SMART" id="SM00388">
    <property type="entry name" value="HisKA"/>
    <property type="match status" value="1"/>
</dbReference>
<evidence type="ECO:0000256" key="2">
    <source>
        <dbReference type="ARBA" id="ARBA00004141"/>
    </source>
</evidence>
<keyword evidence="12 16" id="KW-1133">Transmembrane helix</keyword>
<dbReference type="InterPro" id="IPR004358">
    <property type="entry name" value="Sig_transdc_His_kin-like_C"/>
</dbReference>
<keyword evidence="15" id="KW-0175">Coiled coil</keyword>
<dbReference type="Gene3D" id="1.10.287.130">
    <property type="match status" value="1"/>
</dbReference>
<comment type="subcellular location">
    <subcellularLocation>
        <location evidence="3">Cell membrane</location>
    </subcellularLocation>
    <subcellularLocation>
        <location evidence="2">Membrane</location>
        <topology evidence="2">Multi-pass membrane protein</topology>
    </subcellularLocation>
</comment>
<keyword evidence="5" id="KW-1003">Cell membrane</keyword>
<gene>
    <name evidence="19" type="ORF">FYJ33_09975</name>
</gene>